<gene>
    <name evidence="1" type="ORF">Ahy_B08g093304</name>
</gene>
<evidence type="ECO:0000313" key="2">
    <source>
        <dbReference type="Proteomes" id="UP000289738"/>
    </source>
</evidence>
<dbReference type="EMBL" id="SDMP01000018">
    <property type="protein sequence ID" value="RYQ97271.1"/>
    <property type="molecule type" value="Genomic_DNA"/>
</dbReference>
<keyword evidence="2" id="KW-1185">Reference proteome</keyword>
<sequence>MRNGDNGLIFECENSILLRTQHVSTLSELKSLILNNLGGIETREVGRMGYRLLLPMGNGVFQFRLFRLLGGKHVQLMFDIHEKIMAEQVMELSVEVGDVDRDGFVHSTYVQDDRPLALPPHSCRHSSGRGWRRVTKSLIKITWRIVLVEDFVPETPAETAARHVLPPPTQFWRYRQYKVTIIH</sequence>
<reference evidence="1 2" key="1">
    <citation type="submission" date="2019-01" db="EMBL/GenBank/DDBJ databases">
        <title>Sequencing of cultivated peanut Arachis hypogaea provides insights into genome evolution and oil improvement.</title>
        <authorList>
            <person name="Chen X."/>
        </authorList>
    </citation>
    <scope>NUCLEOTIDE SEQUENCE [LARGE SCALE GENOMIC DNA]</scope>
    <source>
        <strain evidence="2">cv. Fuhuasheng</strain>
        <tissue evidence="1">Leaves</tissue>
    </source>
</reference>
<accession>A0A444Y5P0</accession>
<evidence type="ECO:0000313" key="1">
    <source>
        <dbReference type="EMBL" id="RYQ97271.1"/>
    </source>
</evidence>
<comment type="caution">
    <text evidence="1">The sequence shown here is derived from an EMBL/GenBank/DDBJ whole genome shotgun (WGS) entry which is preliminary data.</text>
</comment>
<organism evidence="1 2">
    <name type="scientific">Arachis hypogaea</name>
    <name type="common">Peanut</name>
    <dbReference type="NCBI Taxonomy" id="3818"/>
    <lineage>
        <taxon>Eukaryota</taxon>
        <taxon>Viridiplantae</taxon>
        <taxon>Streptophyta</taxon>
        <taxon>Embryophyta</taxon>
        <taxon>Tracheophyta</taxon>
        <taxon>Spermatophyta</taxon>
        <taxon>Magnoliopsida</taxon>
        <taxon>eudicotyledons</taxon>
        <taxon>Gunneridae</taxon>
        <taxon>Pentapetalae</taxon>
        <taxon>rosids</taxon>
        <taxon>fabids</taxon>
        <taxon>Fabales</taxon>
        <taxon>Fabaceae</taxon>
        <taxon>Papilionoideae</taxon>
        <taxon>50 kb inversion clade</taxon>
        <taxon>dalbergioids sensu lato</taxon>
        <taxon>Dalbergieae</taxon>
        <taxon>Pterocarpus clade</taxon>
        <taxon>Arachis</taxon>
    </lineage>
</organism>
<name>A0A444Y5P0_ARAHY</name>
<proteinExistence type="predicted"/>
<protein>
    <submittedName>
        <fullName evidence="1">Uncharacterized protein</fullName>
    </submittedName>
</protein>
<dbReference type="Proteomes" id="UP000289738">
    <property type="component" value="Chromosome B08"/>
</dbReference>
<dbReference type="AlphaFoldDB" id="A0A444Y5P0"/>